<feature type="transmembrane region" description="Helical" evidence="7">
    <location>
        <begin position="261"/>
        <end position="281"/>
    </location>
</feature>
<dbReference type="EMBL" id="LZRT01000101">
    <property type="protein sequence ID" value="OUM85484.1"/>
    <property type="molecule type" value="Genomic_DNA"/>
</dbReference>
<dbReference type="SUPFAM" id="SSF144091">
    <property type="entry name" value="Rhomboid-like"/>
    <property type="match status" value="1"/>
</dbReference>
<keyword evidence="3 7" id="KW-0812">Transmembrane</keyword>
<evidence type="ECO:0000313" key="10">
    <source>
        <dbReference type="Proteomes" id="UP000196475"/>
    </source>
</evidence>
<protein>
    <recommendedName>
        <fullName evidence="8">Peptidase S54 rhomboid domain-containing protein</fullName>
    </recommendedName>
</protein>
<dbReference type="PANTHER" id="PTHR43731:SF14">
    <property type="entry name" value="PRESENILIN-ASSOCIATED RHOMBOID-LIKE PROTEIN, MITOCHONDRIAL"/>
    <property type="match status" value="1"/>
</dbReference>
<evidence type="ECO:0000256" key="4">
    <source>
        <dbReference type="ARBA" id="ARBA00022801"/>
    </source>
</evidence>
<comment type="caution">
    <text evidence="9">The sequence shown here is derived from an EMBL/GenBank/DDBJ whole genome shotgun (WGS) entry which is preliminary data.</text>
</comment>
<evidence type="ECO:0000256" key="6">
    <source>
        <dbReference type="ARBA" id="ARBA00023136"/>
    </source>
</evidence>
<feature type="transmembrane region" description="Helical" evidence="7">
    <location>
        <begin position="317"/>
        <end position="333"/>
    </location>
</feature>
<dbReference type="InterPro" id="IPR050925">
    <property type="entry name" value="Rhomboid_protease_S54"/>
</dbReference>
<organism evidence="9 10">
    <name type="scientific">Bacillus thermozeamaize</name>
    <dbReference type="NCBI Taxonomy" id="230954"/>
    <lineage>
        <taxon>Bacteria</taxon>
        <taxon>Bacillati</taxon>
        <taxon>Bacillota</taxon>
        <taxon>Bacilli</taxon>
        <taxon>Bacillales</taxon>
        <taxon>Bacillaceae</taxon>
        <taxon>Bacillus</taxon>
    </lineage>
</organism>
<gene>
    <name evidence="9" type="ORF">BAA01_10420</name>
</gene>
<feature type="transmembrane region" description="Helical" evidence="7">
    <location>
        <begin position="210"/>
        <end position="228"/>
    </location>
</feature>
<feature type="transmembrane region" description="Helical" evidence="7">
    <location>
        <begin position="340"/>
        <end position="362"/>
    </location>
</feature>
<feature type="transmembrane region" description="Helical" evidence="7">
    <location>
        <begin position="368"/>
        <end position="387"/>
    </location>
</feature>
<keyword evidence="6 7" id="KW-0472">Membrane</keyword>
<keyword evidence="5 7" id="KW-1133">Transmembrane helix</keyword>
<evidence type="ECO:0000256" key="3">
    <source>
        <dbReference type="ARBA" id="ARBA00022692"/>
    </source>
</evidence>
<feature type="transmembrane region" description="Helical" evidence="7">
    <location>
        <begin position="394"/>
        <end position="412"/>
    </location>
</feature>
<evidence type="ECO:0000256" key="1">
    <source>
        <dbReference type="ARBA" id="ARBA00004141"/>
    </source>
</evidence>
<dbReference type="InterPro" id="IPR035952">
    <property type="entry name" value="Rhomboid-like_sf"/>
</dbReference>
<evidence type="ECO:0000256" key="7">
    <source>
        <dbReference type="SAM" id="Phobius"/>
    </source>
</evidence>
<evidence type="ECO:0000256" key="2">
    <source>
        <dbReference type="ARBA" id="ARBA00009045"/>
    </source>
</evidence>
<feature type="transmembrane region" description="Helical" evidence="7">
    <location>
        <begin position="293"/>
        <end position="311"/>
    </location>
</feature>
<reference evidence="10" key="1">
    <citation type="submission" date="2016-06" db="EMBL/GenBank/DDBJ databases">
        <authorList>
            <person name="Nascimento L."/>
            <person name="Pereira R.V."/>
            <person name="Martins L.F."/>
            <person name="Quaggio R.B."/>
            <person name="Silva A.M."/>
            <person name="Setubal J.C."/>
        </authorList>
    </citation>
    <scope>NUCLEOTIDE SEQUENCE [LARGE SCALE GENOMIC DNA]</scope>
</reference>
<evidence type="ECO:0000259" key="8">
    <source>
        <dbReference type="Pfam" id="PF01694"/>
    </source>
</evidence>
<keyword evidence="4" id="KW-0378">Hydrolase</keyword>
<dbReference type="Pfam" id="PF01694">
    <property type="entry name" value="Rhomboid"/>
    <property type="match status" value="1"/>
</dbReference>
<evidence type="ECO:0000256" key="5">
    <source>
        <dbReference type="ARBA" id="ARBA00022989"/>
    </source>
</evidence>
<dbReference type="GO" id="GO:0016020">
    <property type="term" value="C:membrane"/>
    <property type="evidence" value="ECO:0007669"/>
    <property type="project" value="UniProtKB-SubCell"/>
</dbReference>
<evidence type="ECO:0000313" key="9">
    <source>
        <dbReference type="EMBL" id="OUM85484.1"/>
    </source>
</evidence>
<sequence length="419" mass="47939">MERFSADERARETMWRLAHQLVTQRQYRIVNLFEAGGDFFDKLPAGQLETWLDAAEPWELYFVKNHGRKFYLIRLAVVDFVWQRQWQDDVERLHQLATMFQQRVVARKLYVQNTLILIQPVMPEVREHLAFSQIEEKKLSIFHCGIDLTERQIVGRTLEKHGLSTEDLLAQMAAAPAGEAAVEELKREIRQTMAQKERQVQAVFSRGQPFWTYVFLGINISVFLLMTLTGGTTNAENLIRFGAKYHPAIWAGEWWRFLTPVFIHIGMAHLLFNSFALYFLGPLVERIYGPWRFMVIYFTAGIMGVAGSFAFSPHLSAGASSAIFGLFGALLYFGQKYRDLFFQTIGMEILTILGINLVFGLLSSGVDNYAHIGGLIGGYLASVLLGLPRVKTGVLVRMGVLLLYGLLFAWLYQRGFQWM</sequence>
<dbReference type="InterPro" id="IPR022764">
    <property type="entry name" value="Peptidase_S54_rhomboid_dom"/>
</dbReference>
<accession>A0A1Y3PE94</accession>
<dbReference type="Proteomes" id="UP000196475">
    <property type="component" value="Unassembled WGS sequence"/>
</dbReference>
<comment type="similarity">
    <text evidence="2">Belongs to the peptidase S54 family.</text>
</comment>
<feature type="domain" description="Peptidase S54 rhomboid" evidence="8">
    <location>
        <begin position="252"/>
        <end position="385"/>
    </location>
</feature>
<dbReference type="GO" id="GO:0004252">
    <property type="term" value="F:serine-type endopeptidase activity"/>
    <property type="evidence" value="ECO:0007669"/>
    <property type="project" value="InterPro"/>
</dbReference>
<proteinExistence type="inferred from homology"/>
<dbReference type="AlphaFoldDB" id="A0A1Y3PE94"/>
<dbReference type="PANTHER" id="PTHR43731">
    <property type="entry name" value="RHOMBOID PROTEASE"/>
    <property type="match status" value="1"/>
</dbReference>
<dbReference type="Gene3D" id="1.20.1540.10">
    <property type="entry name" value="Rhomboid-like"/>
    <property type="match status" value="1"/>
</dbReference>
<comment type="subcellular location">
    <subcellularLocation>
        <location evidence="1">Membrane</location>
        <topology evidence="1">Multi-pass membrane protein</topology>
    </subcellularLocation>
</comment>
<name>A0A1Y3PE94_9BACI</name>